<dbReference type="InterPro" id="IPR003033">
    <property type="entry name" value="SCP2_sterol-bd_dom"/>
</dbReference>
<evidence type="ECO:0000313" key="4">
    <source>
        <dbReference type="EMBL" id="OOZ37162.1"/>
    </source>
</evidence>
<organism evidence="4 5">
    <name type="scientific">Solemya velesiana gill symbiont</name>
    <dbReference type="NCBI Taxonomy" id="1918948"/>
    <lineage>
        <taxon>Bacteria</taxon>
        <taxon>Pseudomonadati</taxon>
        <taxon>Pseudomonadota</taxon>
        <taxon>Gammaproteobacteria</taxon>
        <taxon>sulfur-oxidizing symbionts</taxon>
    </lineage>
</organism>
<sequence>MSISGLAYATLEEAINRYLALDPAAREKMAGLYGKVIAFELMGLGQTLYLVPSPNRLQVLSAYEGEADCTLRGTPIALGLMGDPKGSTEQLFAGQVEISGDTDLAHAFGKILAAMDIDWEEQLSHYTGDIIAHEMGNLARTTSQWGKRSLETLGMDLQEYLQEEIRLLPVKPEIDHFLKNVDTLRNDVERMEARINRLKNNINKNKGESK</sequence>
<dbReference type="OrthoDB" id="9796077at2"/>
<dbReference type="GO" id="GO:0006744">
    <property type="term" value="P:ubiquinone biosynthetic process"/>
    <property type="evidence" value="ECO:0007669"/>
    <property type="project" value="UniProtKB-UniRule"/>
</dbReference>
<keyword evidence="5" id="KW-1185">Reference proteome</keyword>
<dbReference type="Pfam" id="PF02036">
    <property type="entry name" value="SCP2"/>
    <property type="match status" value="1"/>
</dbReference>
<dbReference type="HAMAP" id="MF_02215">
    <property type="entry name" value="UbiJ"/>
    <property type="match status" value="1"/>
</dbReference>
<protein>
    <recommendedName>
        <fullName evidence="1">Ubiquinone biosynthesis accessory factor UbiJ</fullName>
    </recommendedName>
</protein>
<comment type="function">
    <text evidence="1">Required for ubiquinone (coenzyme Q) biosynthesis. Binds hydrophobic ubiquinone biosynthetic intermediates via its SCP2 domain and is essential for the stability of the Ubi complex. May constitute a docking platform where Ubi enzymes assemble and access their SCP2-bound polyprenyl substrates.</text>
</comment>
<feature type="domain" description="SCP2" evidence="3">
    <location>
        <begin position="15"/>
        <end position="112"/>
    </location>
</feature>
<reference evidence="4 5" key="1">
    <citation type="submission" date="2016-11" db="EMBL/GenBank/DDBJ databases">
        <title>Mixed transmission modes and dynamic genome evolution in an obligate animal-bacterial symbiosis.</title>
        <authorList>
            <person name="Russell S.L."/>
            <person name="Corbett-Detig R.B."/>
            <person name="Cavanaugh C.M."/>
        </authorList>
    </citation>
    <scope>NUCLEOTIDE SEQUENCE [LARGE SCALE GENOMIC DNA]</scope>
    <source>
        <strain evidence="4">Se-Cadez</strain>
    </source>
</reference>
<accession>A0A1T2KWG3</accession>
<keyword evidence="1" id="KW-0831">Ubiquinone biosynthesis</keyword>
<evidence type="ECO:0000313" key="5">
    <source>
        <dbReference type="Proteomes" id="UP000190896"/>
    </source>
</evidence>
<dbReference type="RefSeq" id="WP_078486172.1">
    <property type="nucleotide sequence ID" value="NZ_MPRJ01000016.1"/>
</dbReference>
<comment type="similarity">
    <text evidence="1">Belongs to the UbiJ family.</text>
</comment>
<gene>
    <name evidence="1" type="primary">ubiJ</name>
    <name evidence="4" type="ORF">BOW51_03685</name>
</gene>
<keyword evidence="2" id="KW-0175">Coiled coil</keyword>
<feature type="coiled-coil region" evidence="2">
    <location>
        <begin position="174"/>
        <end position="208"/>
    </location>
</feature>
<dbReference type="GO" id="GO:0005737">
    <property type="term" value="C:cytoplasm"/>
    <property type="evidence" value="ECO:0007669"/>
    <property type="project" value="UniProtKB-SubCell"/>
</dbReference>
<dbReference type="UniPathway" id="UPA00232"/>
<name>A0A1T2KWG3_9GAMM</name>
<dbReference type="InterPro" id="IPR038989">
    <property type="entry name" value="UbiJ"/>
</dbReference>
<comment type="caution">
    <text evidence="4">The sequence shown here is derived from an EMBL/GenBank/DDBJ whole genome shotgun (WGS) entry which is preliminary data.</text>
</comment>
<dbReference type="Proteomes" id="UP000190896">
    <property type="component" value="Unassembled WGS sequence"/>
</dbReference>
<keyword evidence="1" id="KW-0963">Cytoplasm</keyword>
<comment type="pathway">
    <text evidence="1">Cofactor biosynthesis; ubiquinone biosynthesis.</text>
</comment>
<dbReference type="PANTHER" id="PTHR38693:SF1">
    <property type="entry name" value="UBIQUINONE BIOSYNTHESIS ACCESSORY FACTOR UBIJ"/>
    <property type="match status" value="1"/>
</dbReference>
<dbReference type="EMBL" id="MPRJ01000016">
    <property type="protein sequence ID" value="OOZ37162.1"/>
    <property type="molecule type" value="Genomic_DNA"/>
</dbReference>
<evidence type="ECO:0000259" key="3">
    <source>
        <dbReference type="Pfam" id="PF02036"/>
    </source>
</evidence>
<evidence type="ECO:0000256" key="2">
    <source>
        <dbReference type="SAM" id="Coils"/>
    </source>
</evidence>
<comment type="subcellular location">
    <subcellularLocation>
        <location evidence="1">Cytoplasm</location>
    </subcellularLocation>
</comment>
<dbReference type="PANTHER" id="PTHR38693">
    <property type="entry name" value="UBIQUINONE BIOSYNTHESIS PROTEIN UBIJ"/>
    <property type="match status" value="1"/>
</dbReference>
<dbReference type="InterPro" id="IPR036527">
    <property type="entry name" value="SCP2_sterol-bd_dom_sf"/>
</dbReference>
<proteinExistence type="inferred from homology"/>
<dbReference type="SUPFAM" id="SSF55718">
    <property type="entry name" value="SCP-like"/>
    <property type="match status" value="1"/>
</dbReference>
<evidence type="ECO:0000256" key="1">
    <source>
        <dbReference type="HAMAP-Rule" id="MF_02215"/>
    </source>
</evidence>
<dbReference type="AlphaFoldDB" id="A0A1T2KWG3"/>